<evidence type="ECO:0000313" key="2">
    <source>
        <dbReference type="EMBL" id="SFL18412.1"/>
    </source>
</evidence>
<dbReference type="AlphaFoldDB" id="A0A1I4FKH6"/>
<dbReference type="EMBL" id="FOSV01000010">
    <property type="protein sequence ID" value="SFL18412.1"/>
    <property type="molecule type" value="Genomic_DNA"/>
</dbReference>
<gene>
    <name evidence="2" type="ORF">SAMN04488125_11090</name>
</gene>
<name>A0A1I4FKH6_9HYPH</name>
<feature type="region of interest" description="Disordered" evidence="1">
    <location>
        <begin position="1"/>
        <end position="31"/>
    </location>
</feature>
<keyword evidence="3" id="KW-1185">Reference proteome</keyword>
<sequence>MAEADDVMVQPLTSYMEGAEHKNAQSDPYKMPRWQAAELEALGHARIVGREDEGKAPVEDGRADAADEAAIDNDGKPRGRRGTARG</sequence>
<evidence type="ECO:0000256" key="1">
    <source>
        <dbReference type="SAM" id="MobiDB-lite"/>
    </source>
</evidence>
<dbReference type="STRING" id="414703.SAMN04488125_11090"/>
<reference evidence="3" key="1">
    <citation type="submission" date="2016-10" db="EMBL/GenBank/DDBJ databases">
        <authorList>
            <person name="Varghese N."/>
            <person name="Submissions S."/>
        </authorList>
    </citation>
    <scope>NUCLEOTIDE SEQUENCE [LARGE SCALE GENOMIC DNA]</scope>
    <source>
        <strain evidence="3">CGMCC 1.6474</strain>
    </source>
</reference>
<proteinExistence type="predicted"/>
<organism evidence="2 3">
    <name type="scientific">Methylorubrum salsuginis</name>
    <dbReference type="NCBI Taxonomy" id="414703"/>
    <lineage>
        <taxon>Bacteria</taxon>
        <taxon>Pseudomonadati</taxon>
        <taxon>Pseudomonadota</taxon>
        <taxon>Alphaproteobacteria</taxon>
        <taxon>Hyphomicrobiales</taxon>
        <taxon>Methylobacteriaceae</taxon>
        <taxon>Methylorubrum</taxon>
    </lineage>
</organism>
<protein>
    <submittedName>
        <fullName evidence="2">Uncharacterized protein</fullName>
    </submittedName>
</protein>
<evidence type="ECO:0000313" key="3">
    <source>
        <dbReference type="Proteomes" id="UP000198804"/>
    </source>
</evidence>
<dbReference type="Proteomes" id="UP000198804">
    <property type="component" value="Unassembled WGS sequence"/>
</dbReference>
<feature type="region of interest" description="Disordered" evidence="1">
    <location>
        <begin position="46"/>
        <end position="86"/>
    </location>
</feature>
<accession>A0A1I4FKH6</accession>
<feature type="compositionally biased region" description="Basic and acidic residues" evidence="1">
    <location>
        <begin position="48"/>
        <end position="65"/>
    </location>
</feature>